<dbReference type="GO" id="GO:0016020">
    <property type="term" value="C:membrane"/>
    <property type="evidence" value="ECO:0007669"/>
    <property type="project" value="TreeGrafter"/>
</dbReference>
<dbReference type="GO" id="GO:0043171">
    <property type="term" value="P:peptide catabolic process"/>
    <property type="evidence" value="ECO:0007669"/>
    <property type="project" value="TreeGrafter"/>
</dbReference>
<feature type="compositionally biased region" description="Low complexity" evidence="2">
    <location>
        <begin position="381"/>
        <end position="396"/>
    </location>
</feature>
<dbReference type="GO" id="GO:0005615">
    <property type="term" value="C:extracellular space"/>
    <property type="evidence" value="ECO:0007669"/>
    <property type="project" value="TreeGrafter"/>
</dbReference>
<evidence type="ECO:0000259" key="4">
    <source>
        <dbReference type="Pfam" id="PF17900"/>
    </source>
</evidence>
<feature type="domain" description="Aminopeptidase N-like N-terminal" evidence="4">
    <location>
        <begin position="93"/>
        <end position="190"/>
    </location>
</feature>
<feature type="compositionally biased region" description="Low complexity" evidence="2">
    <location>
        <begin position="303"/>
        <end position="373"/>
    </location>
</feature>
<accession>Q0GNJ5</accession>
<evidence type="ECO:0000256" key="1">
    <source>
        <dbReference type="ARBA" id="ARBA00022438"/>
    </source>
</evidence>
<dbReference type="MEROPS" id="M01.012"/>
<keyword evidence="1" id="KW-0645">Protease</keyword>
<dbReference type="InterPro" id="IPR045357">
    <property type="entry name" value="Aminopeptidase_N-like_N"/>
</dbReference>
<evidence type="ECO:0000313" key="5">
    <source>
        <dbReference type="EMBL" id="ABI21607.1"/>
    </source>
</evidence>
<dbReference type="GO" id="GO:0070006">
    <property type="term" value="F:metalloaminopeptidase activity"/>
    <property type="evidence" value="ECO:0007669"/>
    <property type="project" value="TreeGrafter"/>
</dbReference>
<keyword evidence="1" id="KW-0378">Hydrolase</keyword>
<sequence>MPHADALFRSLQLTEARARFELLDVTSYDVRLDLASDDATFGSVTTIRFESRGGETFLDLKPVSVRSIRLNGTDLDVDLLRSGRVPLHTASGSNELVVDAVMRFRNDGEGLHAHVDPADGKRYVYGMSFMDAAPSIFACFDQPDLKAPYTLHVTAPADWTVIGNAPGEQVERGAETAEWEFPATQPLSTYFVTLVAGPYHLIRDEHDGIPLGLSARQSIAHALEADADELFTMTKQCFDEFHRLFGIRYPFGDYHQAFVPEFNAGAMENPGCVTFRDPLVFTSKVHPRGADPAGHQPSRTRWRTSGSATSPPRSGGTTSGSTSPSPSTWATGSPPTSPSTTTRGRTTPTRAASGAWSPTRGPAPTRSPATARSTRPRRCRTSTASRTPRARASCGS</sequence>
<reference evidence="5" key="1">
    <citation type="journal article" date="2006" name="Mol. Microbiol.">
        <title>Metagenomic DNA fragments that affect Escherichia coli mutational pathways.</title>
        <authorList>
            <person name="Yang H."/>
            <person name="To K.H."/>
            <person name="Aguila S.J."/>
            <person name="Miller J.H."/>
        </authorList>
    </citation>
    <scope>NUCLEOTIDE SEQUENCE</scope>
</reference>
<dbReference type="GO" id="GO:0008270">
    <property type="term" value="F:zinc ion binding"/>
    <property type="evidence" value="ECO:0007669"/>
    <property type="project" value="InterPro"/>
</dbReference>
<dbReference type="PANTHER" id="PTHR11533">
    <property type="entry name" value="PROTEASE M1 ZINC METALLOPROTEASE"/>
    <property type="match status" value="1"/>
</dbReference>
<protein>
    <submittedName>
        <fullName evidence="5">Smu12B</fullName>
    </submittedName>
</protein>
<dbReference type="SUPFAM" id="SSF63737">
    <property type="entry name" value="Leukotriene A4 hydrolase N-terminal domain"/>
    <property type="match status" value="1"/>
</dbReference>
<evidence type="ECO:0000259" key="3">
    <source>
        <dbReference type="Pfam" id="PF01433"/>
    </source>
</evidence>
<dbReference type="GO" id="GO:0042277">
    <property type="term" value="F:peptide binding"/>
    <property type="evidence" value="ECO:0007669"/>
    <property type="project" value="TreeGrafter"/>
</dbReference>
<name>Q0GNJ5_9ZZZZ</name>
<dbReference type="EMBL" id="DQ813481">
    <property type="protein sequence ID" value="ABI21607.1"/>
    <property type="molecule type" value="Genomic_DNA"/>
</dbReference>
<dbReference type="GO" id="GO:0006508">
    <property type="term" value="P:proteolysis"/>
    <property type="evidence" value="ECO:0007669"/>
    <property type="project" value="InterPro"/>
</dbReference>
<proteinExistence type="predicted"/>
<organism evidence="5">
    <name type="scientific">uncultured organism</name>
    <dbReference type="NCBI Taxonomy" id="155900"/>
    <lineage>
        <taxon>unclassified sequences</taxon>
        <taxon>environmental samples</taxon>
    </lineage>
</organism>
<evidence type="ECO:0000256" key="2">
    <source>
        <dbReference type="SAM" id="MobiDB-lite"/>
    </source>
</evidence>
<dbReference type="InterPro" id="IPR001930">
    <property type="entry name" value="Peptidase_M1"/>
</dbReference>
<dbReference type="AlphaFoldDB" id="Q0GNJ5"/>
<keyword evidence="1" id="KW-0031">Aminopeptidase</keyword>
<dbReference type="Gene3D" id="3.30.2010.30">
    <property type="match status" value="1"/>
</dbReference>
<dbReference type="Pfam" id="PF17900">
    <property type="entry name" value="Peptidase_M1_N"/>
    <property type="match status" value="1"/>
</dbReference>
<dbReference type="InterPro" id="IPR014782">
    <property type="entry name" value="Peptidase_M1_dom"/>
</dbReference>
<dbReference type="Pfam" id="PF01433">
    <property type="entry name" value="Peptidase_M1"/>
    <property type="match status" value="1"/>
</dbReference>
<dbReference type="InterPro" id="IPR042097">
    <property type="entry name" value="Aminopeptidase_N-like_N_sf"/>
</dbReference>
<dbReference type="Gene3D" id="2.60.40.1730">
    <property type="entry name" value="tricorn interacting facor f3 domain"/>
    <property type="match status" value="1"/>
</dbReference>
<dbReference type="InterPro" id="IPR050344">
    <property type="entry name" value="Peptidase_M1_aminopeptidases"/>
</dbReference>
<dbReference type="PRINTS" id="PR00756">
    <property type="entry name" value="ALADIPTASE"/>
</dbReference>
<dbReference type="SUPFAM" id="SSF55486">
    <property type="entry name" value="Metalloproteases ('zincins'), catalytic domain"/>
    <property type="match status" value="1"/>
</dbReference>
<dbReference type="PANTHER" id="PTHR11533:SF174">
    <property type="entry name" value="PUROMYCIN-SENSITIVE AMINOPEPTIDASE-RELATED"/>
    <property type="match status" value="1"/>
</dbReference>
<feature type="domain" description="Peptidase M1 membrane alanine aminopeptidase" evidence="3">
    <location>
        <begin position="233"/>
        <end position="281"/>
    </location>
</feature>
<feature type="region of interest" description="Disordered" evidence="2">
    <location>
        <begin position="285"/>
        <end position="396"/>
    </location>
</feature>